<dbReference type="PANTHER" id="PTHR30005:SF0">
    <property type="entry name" value="RETROGRADE REGULATION PROTEIN 2"/>
    <property type="match status" value="1"/>
</dbReference>
<dbReference type="Pfam" id="PF02541">
    <property type="entry name" value="Ppx-GppA"/>
    <property type="match status" value="1"/>
</dbReference>
<dbReference type="Gene3D" id="3.30.420.40">
    <property type="match status" value="1"/>
</dbReference>
<proteinExistence type="predicted"/>
<evidence type="ECO:0000256" key="1">
    <source>
        <dbReference type="SAM" id="MobiDB-lite"/>
    </source>
</evidence>
<dbReference type="RefSeq" id="WP_111419213.1">
    <property type="nucleotide sequence ID" value="NZ_NPEX01000063.1"/>
</dbReference>
<evidence type="ECO:0000259" key="2">
    <source>
        <dbReference type="Pfam" id="PF02541"/>
    </source>
</evidence>
<feature type="domain" description="Ppx/GppA phosphatase N-terminal" evidence="2">
    <location>
        <begin position="63"/>
        <end position="360"/>
    </location>
</feature>
<sequence>MDQEAPTGGLLGSARLGREGAPEQPGLAWPTSASPGEPSRQAPAPWPTYAALDLGTNNCRLLVARPTGSGFRVVDAFSRIIRLGEGVSLTGRLGDAAIARAVDALAICRDKMRARGVSRARLIATEACRAAVNGAEFQARISEVVGLDIEIVDQRTEAELAATGCTPLMDPDSRGAILFDIGGGSSELVRLSRSETAGRGPPKPVIQGWVSLPIGVVTLAERFGGVAVDRPIFDAMVAEVTTALTAFAASHGHDLGGMHMLGTSGTVTTIAGVHLALPRYDRRRVDGCWLRGPEIAAVIDRLMAMTYQERVANPCIGAERADLVLAGCAILEAIRRAFPCPRLRVADRGLREGMLVKMMRADGVWERQ</sequence>
<dbReference type="CDD" id="cd24054">
    <property type="entry name" value="ASKHA_NBD_AaPPX-GppA_MtPPX2-like"/>
    <property type="match status" value="1"/>
</dbReference>
<keyword evidence="4" id="KW-1185">Reference proteome</keyword>
<dbReference type="InterPro" id="IPR043129">
    <property type="entry name" value="ATPase_NBD"/>
</dbReference>
<evidence type="ECO:0000313" key="3">
    <source>
        <dbReference type="EMBL" id="RAI43971.1"/>
    </source>
</evidence>
<evidence type="ECO:0000313" key="4">
    <source>
        <dbReference type="Proteomes" id="UP000249130"/>
    </source>
</evidence>
<gene>
    <name evidence="3" type="ORF">CH341_11670</name>
</gene>
<dbReference type="EMBL" id="NPEX01000063">
    <property type="protein sequence ID" value="RAI43971.1"/>
    <property type="molecule type" value="Genomic_DNA"/>
</dbReference>
<dbReference type="Proteomes" id="UP000249130">
    <property type="component" value="Unassembled WGS sequence"/>
</dbReference>
<dbReference type="Gene3D" id="3.30.420.150">
    <property type="entry name" value="Exopolyphosphatase. Domain 2"/>
    <property type="match status" value="1"/>
</dbReference>
<feature type="region of interest" description="Disordered" evidence="1">
    <location>
        <begin position="1"/>
        <end position="46"/>
    </location>
</feature>
<reference evidence="3 4" key="1">
    <citation type="submission" date="2017-07" db="EMBL/GenBank/DDBJ databases">
        <title>Draft Genome Sequences of Select Purple Nonsulfur Bacteria.</title>
        <authorList>
            <person name="Lasarre B."/>
            <person name="Mckinlay J.B."/>
        </authorList>
    </citation>
    <scope>NUCLEOTIDE SEQUENCE [LARGE SCALE GENOMIC DNA]</scope>
    <source>
        <strain evidence="3 4">DSM 5909</strain>
    </source>
</reference>
<dbReference type="PANTHER" id="PTHR30005">
    <property type="entry name" value="EXOPOLYPHOSPHATASE"/>
    <property type="match status" value="1"/>
</dbReference>
<dbReference type="SUPFAM" id="SSF53067">
    <property type="entry name" value="Actin-like ATPase domain"/>
    <property type="match status" value="2"/>
</dbReference>
<organism evidence="3 4">
    <name type="scientific">Rhodoplanes roseus</name>
    <dbReference type="NCBI Taxonomy" id="29409"/>
    <lineage>
        <taxon>Bacteria</taxon>
        <taxon>Pseudomonadati</taxon>
        <taxon>Pseudomonadota</taxon>
        <taxon>Alphaproteobacteria</taxon>
        <taxon>Hyphomicrobiales</taxon>
        <taxon>Nitrobacteraceae</taxon>
        <taxon>Rhodoplanes</taxon>
    </lineage>
</organism>
<dbReference type="InterPro" id="IPR050273">
    <property type="entry name" value="GppA/Ppx_hydrolase"/>
</dbReference>
<dbReference type="InterPro" id="IPR003695">
    <property type="entry name" value="Ppx_GppA_N"/>
</dbReference>
<name>A0A327L0I2_9BRAD</name>
<accession>A0A327L0I2</accession>
<comment type="caution">
    <text evidence="3">The sequence shown here is derived from an EMBL/GenBank/DDBJ whole genome shotgun (WGS) entry which is preliminary data.</text>
</comment>
<dbReference type="GO" id="GO:0016462">
    <property type="term" value="F:pyrophosphatase activity"/>
    <property type="evidence" value="ECO:0007669"/>
    <property type="project" value="TreeGrafter"/>
</dbReference>
<dbReference type="OrthoDB" id="9793035at2"/>
<protein>
    <recommendedName>
        <fullName evidence="2">Ppx/GppA phosphatase N-terminal domain-containing protein</fullName>
    </recommendedName>
</protein>
<dbReference type="AlphaFoldDB" id="A0A327L0I2"/>